<feature type="region of interest" description="Disordered" evidence="1">
    <location>
        <begin position="1"/>
        <end position="52"/>
    </location>
</feature>
<evidence type="ECO:0000313" key="2">
    <source>
        <dbReference type="EMBL" id="MFC5133477.1"/>
    </source>
</evidence>
<feature type="compositionally biased region" description="Basic and acidic residues" evidence="1">
    <location>
        <begin position="40"/>
        <end position="52"/>
    </location>
</feature>
<dbReference type="EMBL" id="JBHSKV010000001">
    <property type="protein sequence ID" value="MFC5133477.1"/>
    <property type="molecule type" value="Genomic_DNA"/>
</dbReference>
<dbReference type="Proteomes" id="UP001596145">
    <property type="component" value="Unassembled WGS sequence"/>
</dbReference>
<proteinExistence type="predicted"/>
<protein>
    <submittedName>
        <fullName evidence="2">Uncharacterized protein</fullName>
    </submittedName>
</protein>
<evidence type="ECO:0000313" key="3">
    <source>
        <dbReference type="Proteomes" id="UP001596145"/>
    </source>
</evidence>
<keyword evidence="3" id="KW-1185">Reference proteome</keyword>
<name>A0ABD5QMW5_9EURY</name>
<organism evidence="2 3">
    <name type="scientific">Halorubrum glutamatedens</name>
    <dbReference type="NCBI Taxonomy" id="2707018"/>
    <lineage>
        <taxon>Archaea</taxon>
        <taxon>Methanobacteriati</taxon>
        <taxon>Methanobacteriota</taxon>
        <taxon>Stenosarchaea group</taxon>
        <taxon>Halobacteria</taxon>
        <taxon>Halobacteriales</taxon>
        <taxon>Haloferacaceae</taxon>
        <taxon>Halorubrum</taxon>
    </lineage>
</organism>
<reference evidence="2 3" key="1">
    <citation type="journal article" date="2019" name="Int. J. Syst. Evol. Microbiol.">
        <title>The Global Catalogue of Microorganisms (GCM) 10K type strain sequencing project: providing services to taxonomists for standard genome sequencing and annotation.</title>
        <authorList>
            <consortium name="The Broad Institute Genomics Platform"/>
            <consortium name="The Broad Institute Genome Sequencing Center for Infectious Disease"/>
            <person name="Wu L."/>
            <person name="Ma J."/>
        </authorList>
    </citation>
    <scope>NUCLEOTIDE SEQUENCE [LARGE SCALE GENOMIC DNA]</scope>
    <source>
        <strain evidence="2 3">CGMCC 1.16026</strain>
    </source>
</reference>
<evidence type="ECO:0000256" key="1">
    <source>
        <dbReference type="SAM" id="MobiDB-lite"/>
    </source>
</evidence>
<gene>
    <name evidence="2" type="ORF">ACFPJA_01875</name>
</gene>
<feature type="compositionally biased region" description="Basic and acidic residues" evidence="1">
    <location>
        <begin position="10"/>
        <end position="21"/>
    </location>
</feature>
<comment type="caution">
    <text evidence="2">The sequence shown here is derived from an EMBL/GenBank/DDBJ whole genome shotgun (WGS) entry which is preliminary data.</text>
</comment>
<accession>A0ABD5QMW5</accession>
<dbReference type="RefSeq" id="WP_122103866.1">
    <property type="nucleotide sequence ID" value="NZ_JBHSKV010000001.1"/>
</dbReference>
<dbReference type="AlphaFoldDB" id="A0ABD5QMW5"/>
<sequence>MQTKGSPTATDHHTSEGDNESRYYQVTVYYESASHPGADPGDRQPTHHEQETFDTREEILPWLRNHIHVTETTLKRGGRAAYRIRHGEEIEGRTFGYWCGPDRRGTTWYEWATVTVERIQTTPTAYPEVI</sequence>